<feature type="coiled-coil region" evidence="2">
    <location>
        <begin position="382"/>
        <end position="409"/>
    </location>
</feature>
<dbReference type="Proteomes" id="UP000594195">
    <property type="component" value="Chromosome"/>
</dbReference>
<proteinExistence type="inferred from homology"/>
<evidence type="ECO:0000256" key="2">
    <source>
        <dbReference type="SAM" id="Coils"/>
    </source>
</evidence>
<dbReference type="GO" id="GO:0006508">
    <property type="term" value="P:proteolysis"/>
    <property type="evidence" value="ECO:0007669"/>
    <property type="project" value="InterPro"/>
</dbReference>
<keyword evidence="3" id="KW-1133">Transmembrane helix</keyword>
<gene>
    <name evidence="5" type="ORF">Q73A0000_05165</name>
</gene>
<keyword evidence="3" id="KW-0812">Transmembrane</keyword>
<evidence type="ECO:0000256" key="3">
    <source>
        <dbReference type="SAM" id="Phobius"/>
    </source>
</evidence>
<evidence type="ECO:0000259" key="4">
    <source>
        <dbReference type="SMART" id="SM00645"/>
    </source>
</evidence>
<keyword evidence="3" id="KW-0472">Membrane</keyword>
<dbReference type="EMBL" id="CP040442">
    <property type="protein sequence ID" value="QOW09800.1"/>
    <property type="molecule type" value="Genomic_DNA"/>
</dbReference>
<dbReference type="SUPFAM" id="SSF54001">
    <property type="entry name" value="Cysteine proteinases"/>
    <property type="match status" value="1"/>
</dbReference>
<dbReference type="AlphaFoldDB" id="A0A7M2Y6T9"/>
<feature type="domain" description="Peptidase C1A papain C-terminal" evidence="4">
    <location>
        <begin position="450"/>
        <end position="668"/>
    </location>
</feature>
<dbReference type="GO" id="GO:0008234">
    <property type="term" value="F:cysteine-type peptidase activity"/>
    <property type="evidence" value="ECO:0007669"/>
    <property type="project" value="InterPro"/>
</dbReference>
<evidence type="ECO:0000313" key="6">
    <source>
        <dbReference type="Proteomes" id="UP000594195"/>
    </source>
</evidence>
<accession>A0A7M2Y6T9</accession>
<comment type="similarity">
    <text evidence="1">Belongs to the peptidase C1 family.</text>
</comment>
<dbReference type="InterPro" id="IPR000668">
    <property type="entry name" value="Peptidase_C1A_C"/>
</dbReference>
<reference evidence="5 6" key="1">
    <citation type="submission" date="2019-05" db="EMBL/GenBank/DDBJ databases">
        <title>Chryseobacterium sp. isolated from King George Island, maritime Antarctica.</title>
        <authorList>
            <person name="Peng X."/>
        </authorList>
    </citation>
    <scope>NUCLEOTIDE SEQUENCE [LARGE SCALE GENOMIC DNA]</scope>
    <source>
        <strain evidence="5 6">7-3A</strain>
    </source>
</reference>
<evidence type="ECO:0000256" key="1">
    <source>
        <dbReference type="ARBA" id="ARBA00008455"/>
    </source>
</evidence>
<feature type="transmembrane region" description="Helical" evidence="3">
    <location>
        <begin position="767"/>
        <end position="786"/>
    </location>
</feature>
<dbReference type="InterPro" id="IPR025660">
    <property type="entry name" value="Pept_his_AS"/>
</dbReference>
<keyword evidence="6" id="KW-1185">Reference proteome</keyword>
<name>A0A7M2Y6T9_9FLAO</name>
<dbReference type="Pfam" id="PF00112">
    <property type="entry name" value="Peptidase_C1"/>
    <property type="match status" value="1"/>
</dbReference>
<dbReference type="CDD" id="cd02619">
    <property type="entry name" value="Peptidase_C1"/>
    <property type="match status" value="1"/>
</dbReference>
<dbReference type="RefSeq" id="WP_193813016.1">
    <property type="nucleotide sequence ID" value="NZ_CP040442.1"/>
</dbReference>
<dbReference type="PANTHER" id="PTHR12411">
    <property type="entry name" value="CYSTEINE PROTEASE FAMILY C1-RELATED"/>
    <property type="match status" value="1"/>
</dbReference>
<dbReference type="Gene3D" id="3.90.70.10">
    <property type="entry name" value="Cysteine proteinases"/>
    <property type="match status" value="1"/>
</dbReference>
<dbReference type="InterPro" id="IPR013128">
    <property type="entry name" value="Peptidase_C1A"/>
</dbReference>
<sequence>MPSSSINIGINRQGKRLVDKINLHYKNHEPDFYNNHILNAAMESGDTGHKLFTLSQDQFVPSHNDDTKVWFDVELYGEVRRLSNLINETVGSSIDVNIIFSICDKEATSQLKLLLEAIRILKDSEQISGVDVKLFVILYELDNTKSSNYSGVQQELISITEMTQEYDSILTDIYYLDDRNVGQVILNLNTEWLAFALAEFIVFEMLKERSGAILRKSKIFGVGVIHFNEVLFRNVIQHTILQYKFEDEGILDEDAVVLRDLYRKCNPFIESHQNFFTRFLEAFPYTSNNSGELTLNSKKYISDFKGTLEQFITNEEYKVGESKTLLAHLLGEDDNKLEGINWSGERLDINDLEFDVINYFNKYLEENDRVKYPEQKARKNSITELSQGIKREERILRDLEETSNEIYRNLNVSFKNGTFSLDGKRINASGYIPSPINPSDEFYTYPDENIPTSLDLSMYLSAVKNQGDLKSCTAFPISTVYEFFAQRNRKNVNISELFIYYNSRELNGNINNDSGATLVNAIHAVKEKGACYTKMYPYDTESFSQLPTDDAYSEAKHQVVSKASRINITETDFKHAIANGHPVIIGLKIFESFYPQDASGIIPFPLINEAEYEQHGNHALLVVGYNDEEKLFKIRNSWGEEFGDRGYGYAPYDYIANPKFCHEAFVITEIVDLSYEKFTYDENSNFSFLKDATIRRKLIVEYQLRAKKRELKEVKIAYDDLAFQNERNSEQIKDPIFRRRLLDQLMVATPNVSVQEPIVIKKPQNKMWGLLIMVIGTTFIRAAIALKKDLGHTGLLIAIGLGVIIILIGVVQLFRKKTVSENPVPVTATPRFGEQDRYAFEAADNLFEAFDGMRQNLVRRYKAISNYYTRIKEWQIESKKKLDKIEYNSPDFVINVIKKEPLLHYLEMNKSEFLRNLINFSTIFHRDYDPASDNVDQVYNDLYKNYFLNISENIDGILEMSIVDYIQNRVEYPYLEPAPVLQSTIRNIQNVSMPFCNIKQTANSINIQNYVIHEKISSNEDSKLSEFARHRDAAINPILTFRSDNKKKYVAIQVAAIENVEDIARFNL</sequence>
<dbReference type="InterPro" id="IPR038765">
    <property type="entry name" value="Papain-like_cys_pep_sf"/>
</dbReference>
<dbReference type="KEGG" id="kfa:Q73A0000_05165"/>
<protein>
    <recommendedName>
        <fullName evidence="4">Peptidase C1A papain C-terminal domain-containing protein</fullName>
    </recommendedName>
</protein>
<evidence type="ECO:0000313" key="5">
    <source>
        <dbReference type="EMBL" id="QOW09800.1"/>
    </source>
</evidence>
<organism evidence="5 6">
    <name type="scientific">Kaistella flava</name>
    <name type="common">ex Peng et al. 2021</name>
    <dbReference type="NCBI Taxonomy" id="2038776"/>
    <lineage>
        <taxon>Bacteria</taxon>
        <taxon>Pseudomonadati</taxon>
        <taxon>Bacteroidota</taxon>
        <taxon>Flavobacteriia</taxon>
        <taxon>Flavobacteriales</taxon>
        <taxon>Weeksellaceae</taxon>
        <taxon>Chryseobacterium group</taxon>
        <taxon>Kaistella</taxon>
    </lineage>
</organism>
<dbReference type="PROSITE" id="PS00639">
    <property type="entry name" value="THIOL_PROTEASE_HIS"/>
    <property type="match status" value="1"/>
</dbReference>
<keyword evidence="2" id="KW-0175">Coiled coil</keyword>
<feature type="transmembrane region" description="Helical" evidence="3">
    <location>
        <begin position="793"/>
        <end position="814"/>
    </location>
</feature>
<dbReference type="SMART" id="SM00645">
    <property type="entry name" value="Pept_C1"/>
    <property type="match status" value="1"/>
</dbReference>